<proteinExistence type="predicted"/>
<dbReference type="EMBL" id="SBIW01000002">
    <property type="protein sequence ID" value="RWY55459.1"/>
    <property type="molecule type" value="Genomic_DNA"/>
</dbReference>
<dbReference type="OrthoDB" id="508112at2"/>
<feature type="domain" description="Heparan-alpha-glucosaminide N-acetyltransferase catalytic" evidence="2">
    <location>
        <begin position="4"/>
        <end position="212"/>
    </location>
</feature>
<keyword evidence="1" id="KW-1133">Transmembrane helix</keyword>
<dbReference type="PANTHER" id="PTHR40407:SF1">
    <property type="entry name" value="HEPARAN-ALPHA-GLUCOSAMINIDE N-ACETYLTRANSFERASE CATALYTIC DOMAIN-CONTAINING PROTEIN"/>
    <property type="match status" value="1"/>
</dbReference>
<reference evidence="3 4" key="1">
    <citation type="submission" date="2019-01" db="EMBL/GenBank/DDBJ databases">
        <title>Mucilaginibacter antarcticum sp. nov., isolated from antarctic soil.</title>
        <authorList>
            <person name="Yan Y.-Q."/>
            <person name="Du Z.-J."/>
        </authorList>
    </citation>
    <scope>NUCLEOTIDE SEQUENCE [LARGE SCALE GENOMIC DNA]</scope>
    <source>
        <strain evidence="3 4">F01003</strain>
    </source>
</reference>
<sequence length="384" mass="43980">MKERFHAIDIIRGLIMVIMVLDHTRDFLHYPSSPLDMQTTTVVLFFTRWITHYCAPTFVFLSGVSVFLAGQRRTKKELSLFLVKRGVWLILSDLLIMSFLFSFSLQYHLLVLEVLAAIGFGMILLAGLIHVPRWLIAAIAVLIIFGHNALDHIQPLQNKTADGLLKFFVTAGASFVPLSATRTLLSLYPPITWAGPLLLGYVFGKLYQTGADAKKRRAILLLTGFSFMGLFVRLRLINLYGNPVPWFHQRNLPHTILAFVNTVKQPPSLQFLLMTLGPIMVLLALAENFKNRLTAFFEVYGNVPYFFFIAHFCLLRVINLALIGLSGLPYKSDGNPIVWQAQGFGYPLWVVYLFWIFVIAAFYFPCKWYGNYKRTHKKWWLSYV</sequence>
<dbReference type="AlphaFoldDB" id="A0A444MS58"/>
<keyword evidence="1" id="KW-0812">Transmembrane</keyword>
<dbReference type="Proteomes" id="UP000286701">
    <property type="component" value="Unassembled WGS sequence"/>
</dbReference>
<accession>A0A444MS58</accession>
<keyword evidence="4" id="KW-1185">Reference proteome</keyword>
<feature type="transmembrane region" description="Helical" evidence="1">
    <location>
        <begin position="107"/>
        <end position="127"/>
    </location>
</feature>
<feature type="transmembrane region" description="Helical" evidence="1">
    <location>
        <begin position="134"/>
        <end position="150"/>
    </location>
</feature>
<dbReference type="InterPro" id="IPR012429">
    <property type="entry name" value="HGSNAT_cat"/>
</dbReference>
<dbReference type="RefSeq" id="WP_128532180.1">
    <property type="nucleotide sequence ID" value="NZ_SBIW01000002.1"/>
</dbReference>
<feature type="transmembrane region" description="Helical" evidence="1">
    <location>
        <begin position="346"/>
        <end position="364"/>
    </location>
</feature>
<evidence type="ECO:0000259" key="2">
    <source>
        <dbReference type="Pfam" id="PF07786"/>
    </source>
</evidence>
<dbReference type="Pfam" id="PF07786">
    <property type="entry name" value="HGSNAT_cat"/>
    <property type="match status" value="1"/>
</dbReference>
<protein>
    <submittedName>
        <fullName evidence="3">DUF1624 domain-containing protein</fullName>
    </submittedName>
</protein>
<evidence type="ECO:0000313" key="3">
    <source>
        <dbReference type="EMBL" id="RWY55459.1"/>
    </source>
</evidence>
<feature type="transmembrane region" description="Helical" evidence="1">
    <location>
        <begin position="219"/>
        <end position="237"/>
    </location>
</feature>
<feature type="transmembrane region" description="Helical" evidence="1">
    <location>
        <begin position="82"/>
        <end position="101"/>
    </location>
</feature>
<name>A0A444MS58_9SPHI</name>
<keyword evidence="1" id="KW-0472">Membrane</keyword>
<organism evidence="3 4">
    <name type="scientific">Mucilaginibacter gilvus</name>
    <dbReference type="NCBI Taxonomy" id="2305909"/>
    <lineage>
        <taxon>Bacteria</taxon>
        <taxon>Pseudomonadati</taxon>
        <taxon>Bacteroidota</taxon>
        <taxon>Sphingobacteriia</taxon>
        <taxon>Sphingobacteriales</taxon>
        <taxon>Sphingobacteriaceae</taxon>
        <taxon>Mucilaginibacter</taxon>
    </lineage>
</organism>
<comment type="caution">
    <text evidence="3">The sequence shown here is derived from an EMBL/GenBank/DDBJ whole genome shotgun (WGS) entry which is preliminary data.</text>
</comment>
<gene>
    <name evidence="3" type="ORF">EPL05_03540</name>
</gene>
<feature type="transmembrane region" description="Helical" evidence="1">
    <location>
        <begin position="187"/>
        <end position="207"/>
    </location>
</feature>
<feature type="transmembrane region" description="Helical" evidence="1">
    <location>
        <begin position="50"/>
        <end position="70"/>
    </location>
</feature>
<evidence type="ECO:0000313" key="4">
    <source>
        <dbReference type="Proteomes" id="UP000286701"/>
    </source>
</evidence>
<feature type="transmembrane region" description="Helical" evidence="1">
    <location>
        <begin position="268"/>
        <end position="285"/>
    </location>
</feature>
<evidence type="ECO:0000256" key="1">
    <source>
        <dbReference type="SAM" id="Phobius"/>
    </source>
</evidence>
<dbReference type="PANTHER" id="PTHR40407">
    <property type="entry name" value="MEMBRANE PROTEIN-LIKE PROTEIN"/>
    <property type="match status" value="1"/>
</dbReference>
<feature type="transmembrane region" description="Helical" evidence="1">
    <location>
        <begin position="305"/>
        <end position="326"/>
    </location>
</feature>